<sequence>MGSGAASRVGLLVNDLAPLNVDSQLLSLPPALGPPPSQSYPPYGDSSVPVVQEALPAAVLRAHAAAAAPAELVELSNGCVCCNLAGELRAALRRLAARVPPLEHVVVECTGVGEPAALAAAIEALTAEGAETETAAAAVGRQLFLHRMVTVVDVSTFSQLLGRAPSAALDGTRMAAAVAAEADGQAGPAAGVRSMGGGKVKSCATGGGSAAASGHAATEQQGGRRPLAALLAQQVEGADVVLLNKCDRLMGRVLAEQQQETGEEEEQGRRCDAAAGGEAGRGPGAGAAGTDTAVEAAARRELAAAVAVVRALNPGARVLPCVRCEVPPGELLGGTPGSGPAGPRRPAPEDGAAEGGSGSSPVAVADERHGRPVEGSPHVPDGTGARAEAAGDAEPAGADRAHEEDEYGIGSYEFRSRRPFHPARLWALLQALAMQEEEEVQQREAVQEDEAGGVTAGELRGGGTGGTLPPELPHPPPRLLRAKGLFWIASLPQAIWELSLAGSELEVAALTEAEEAEGEQAWEAWDDAPWLGLLEEY</sequence>
<feature type="domain" description="CobW C-terminal" evidence="2">
    <location>
        <begin position="409"/>
        <end position="529"/>
    </location>
</feature>
<proteinExistence type="predicted"/>
<dbReference type="SUPFAM" id="SSF52540">
    <property type="entry name" value="P-loop containing nucleoside triphosphate hydrolases"/>
    <property type="match status" value="1"/>
</dbReference>
<accession>A0A150GW53</accession>
<keyword evidence="4" id="KW-1185">Reference proteome</keyword>
<evidence type="ECO:0000259" key="2">
    <source>
        <dbReference type="SMART" id="SM00833"/>
    </source>
</evidence>
<gene>
    <name evidence="3" type="ORF">GPECTOR_6g846</name>
</gene>
<dbReference type="InterPro" id="IPR011629">
    <property type="entry name" value="CobW-like_C"/>
</dbReference>
<evidence type="ECO:0000313" key="3">
    <source>
        <dbReference type="EMBL" id="KXZ53928.1"/>
    </source>
</evidence>
<comment type="caution">
    <text evidence="3">The sequence shown here is derived from an EMBL/GenBank/DDBJ whole genome shotgun (WGS) entry which is preliminary data.</text>
</comment>
<reference evidence="4" key="1">
    <citation type="journal article" date="2016" name="Nat. Commun.">
        <title>The Gonium pectorale genome demonstrates co-option of cell cycle regulation during the evolution of multicellularity.</title>
        <authorList>
            <person name="Hanschen E.R."/>
            <person name="Marriage T.N."/>
            <person name="Ferris P.J."/>
            <person name="Hamaji T."/>
            <person name="Toyoda A."/>
            <person name="Fujiyama A."/>
            <person name="Neme R."/>
            <person name="Noguchi H."/>
            <person name="Minakuchi Y."/>
            <person name="Suzuki M."/>
            <person name="Kawai-Toyooka H."/>
            <person name="Smith D.R."/>
            <person name="Sparks H."/>
            <person name="Anderson J."/>
            <person name="Bakaric R."/>
            <person name="Luria V."/>
            <person name="Karger A."/>
            <person name="Kirschner M.W."/>
            <person name="Durand P.M."/>
            <person name="Michod R.E."/>
            <person name="Nozaki H."/>
            <person name="Olson B.J."/>
        </authorList>
    </citation>
    <scope>NUCLEOTIDE SEQUENCE [LARGE SCALE GENOMIC DNA]</scope>
    <source>
        <strain evidence="4">NIES-2863</strain>
    </source>
</reference>
<feature type="compositionally biased region" description="Gly residues" evidence="1">
    <location>
        <begin position="331"/>
        <end position="340"/>
    </location>
</feature>
<dbReference type="InterPro" id="IPR027417">
    <property type="entry name" value="P-loop_NTPase"/>
</dbReference>
<dbReference type="SMART" id="SM00833">
    <property type="entry name" value="CobW_C"/>
    <property type="match status" value="1"/>
</dbReference>
<dbReference type="PANTHER" id="PTHR43603:SF1">
    <property type="entry name" value="ZINC-REGULATED GTPASE METALLOPROTEIN ACTIVATOR 1"/>
    <property type="match status" value="1"/>
</dbReference>
<feature type="region of interest" description="Disordered" evidence="1">
    <location>
        <begin position="442"/>
        <end position="475"/>
    </location>
</feature>
<feature type="compositionally biased region" description="Low complexity" evidence="1">
    <location>
        <begin position="385"/>
        <end position="396"/>
    </location>
</feature>
<feature type="region of interest" description="Disordered" evidence="1">
    <location>
        <begin position="257"/>
        <end position="292"/>
    </location>
</feature>
<name>A0A150GW53_GONPE</name>
<dbReference type="AlphaFoldDB" id="A0A150GW53"/>
<dbReference type="PANTHER" id="PTHR43603">
    <property type="entry name" value="COBW DOMAIN-CONTAINING PROTEIN DDB_G0274527"/>
    <property type="match status" value="1"/>
</dbReference>
<feature type="region of interest" description="Disordered" evidence="1">
    <location>
        <begin position="330"/>
        <end position="404"/>
    </location>
</feature>
<dbReference type="Proteomes" id="UP000075714">
    <property type="component" value="Unassembled WGS sequence"/>
</dbReference>
<evidence type="ECO:0000256" key="1">
    <source>
        <dbReference type="SAM" id="MobiDB-lite"/>
    </source>
</evidence>
<dbReference type="Gene3D" id="3.40.50.300">
    <property type="entry name" value="P-loop containing nucleotide triphosphate hydrolases"/>
    <property type="match status" value="1"/>
</dbReference>
<dbReference type="Pfam" id="PF02492">
    <property type="entry name" value="cobW"/>
    <property type="match status" value="1"/>
</dbReference>
<dbReference type="STRING" id="33097.A0A150GW53"/>
<dbReference type="EMBL" id="LSYV01000007">
    <property type="protein sequence ID" value="KXZ53928.1"/>
    <property type="molecule type" value="Genomic_DNA"/>
</dbReference>
<protein>
    <recommendedName>
        <fullName evidence="2">CobW C-terminal domain-containing protein</fullName>
    </recommendedName>
</protein>
<dbReference type="InterPro" id="IPR051927">
    <property type="entry name" value="Zn_Chap_cDPG_Synth"/>
</dbReference>
<evidence type="ECO:0000313" key="4">
    <source>
        <dbReference type="Proteomes" id="UP000075714"/>
    </source>
</evidence>
<dbReference type="InterPro" id="IPR003495">
    <property type="entry name" value="CobW/HypB/UreG_nucleotide-bd"/>
</dbReference>
<organism evidence="3 4">
    <name type="scientific">Gonium pectorale</name>
    <name type="common">Green alga</name>
    <dbReference type="NCBI Taxonomy" id="33097"/>
    <lineage>
        <taxon>Eukaryota</taxon>
        <taxon>Viridiplantae</taxon>
        <taxon>Chlorophyta</taxon>
        <taxon>core chlorophytes</taxon>
        <taxon>Chlorophyceae</taxon>
        <taxon>CS clade</taxon>
        <taxon>Chlamydomonadales</taxon>
        <taxon>Volvocaceae</taxon>
        <taxon>Gonium</taxon>
    </lineage>
</organism>
<feature type="compositionally biased region" description="Gly residues" evidence="1">
    <location>
        <begin position="277"/>
        <end position="287"/>
    </location>
</feature>